<dbReference type="GO" id="GO:0006661">
    <property type="term" value="P:phosphatidylinositol biosynthetic process"/>
    <property type="evidence" value="ECO:0007669"/>
    <property type="project" value="TreeGrafter"/>
</dbReference>
<keyword evidence="9" id="KW-0732">Signal</keyword>
<dbReference type="InterPro" id="IPR000462">
    <property type="entry name" value="CDP-OH_P_trans"/>
</dbReference>
<keyword evidence="3" id="KW-0812">Transmembrane</keyword>
<dbReference type="GO" id="GO:0016020">
    <property type="term" value="C:membrane"/>
    <property type="evidence" value="ECO:0007669"/>
    <property type="project" value="UniProtKB-SubCell"/>
</dbReference>
<dbReference type="PANTHER" id="PTHR15362:SF4">
    <property type="entry name" value="CDP-DIACYLGLYCEROL--INOSITOL 3-PHOSPHATIDYLTRANSFERASE"/>
    <property type="match status" value="1"/>
</dbReference>
<dbReference type="eggNOG" id="KOG3240">
    <property type="taxonomic scope" value="Eukaryota"/>
</dbReference>
<dbReference type="eggNOG" id="KOG1075">
    <property type="taxonomic scope" value="Eukaryota"/>
</dbReference>
<comment type="similarity">
    <text evidence="8">Belongs to the CDP-alcohol phosphatidyltransferase class-I family.</text>
</comment>
<dbReference type="Gene3D" id="1.20.120.1760">
    <property type="match status" value="1"/>
</dbReference>
<evidence type="ECO:0008006" key="12">
    <source>
        <dbReference type="Google" id="ProtNLM"/>
    </source>
</evidence>
<dbReference type="InterPro" id="IPR048254">
    <property type="entry name" value="CDP_ALCOHOL_P_TRANSF_CS"/>
</dbReference>
<evidence type="ECO:0000256" key="5">
    <source>
        <dbReference type="ARBA" id="ARBA00023098"/>
    </source>
</evidence>
<comment type="subcellular location">
    <subcellularLocation>
        <location evidence="1">Membrane</location>
        <topology evidence="1">Multi-pass membrane protein</topology>
    </subcellularLocation>
</comment>
<dbReference type="PANTHER" id="PTHR15362">
    <property type="entry name" value="PHOSPHATIDYLINOSITOL SYNTHASE"/>
    <property type="match status" value="1"/>
</dbReference>
<evidence type="ECO:0000256" key="1">
    <source>
        <dbReference type="ARBA" id="ARBA00004141"/>
    </source>
</evidence>
<feature type="signal peptide" evidence="9">
    <location>
        <begin position="1"/>
        <end position="18"/>
    </location>
</feature>
<evidence type="ECO:0000256" key="2">
    <source>
        <dbReference type="ARBA" id="ARBA00022679"/>
    </source>
</evidence>
<keyword evidence="4" id="KW-1133">Transmembrane helix</keyword>
<accession>E3N6A5</accession>
<evidence type="ECO:0000256" key="9">
    <source>
        <dbReference type="SAM" id="SignalP"/>
    </source>
</evidence>
<evidence type="ECO:0000256" key="7">
    <source>
        <dbReference type="ARBA" id="ARBA00023264"/>
    </source>
</evidence>
<keyword evidence="11" id="KW-1185">Reference proteome</keyword>
<dbReference type="Pfam" id="PF01066">
    <property type="entry name" value="CDP-OH_P_transf"/>
    <property type="match status" value="1"/>
</dbReference>
<evidence type="ECO:0000256" key="3">
    <source>
        <dbReference type="ARBA" id="ARBA00022692"/>
    </source>
</evidence>
<evidence type="ECO:0000256" key="4">
    <source>
        <dbReference type="ARBA" id="ARBA00022989"/>
    </source>
</evidence>
<dbReference type="GO" id="GO:0005794">
    <property type="term" value="C:Golgi apparatus"/>
    <property type="evidence" value="ECO:0007669"/>
    <property type="project" value="TreeGrafter"/>
</dbReference>
<keyword evidence="6" id="KW-0472">Membrane</keyword>
<organism evidence="11">
    <name type="scientific">Caenorhabditis remanei</name>
    <name type="common">Caenorhabditis vulgaris</name>
    <dbReference type="NCBI Taxonomy" id="31234"/>
    <lineage>
        <taxon>Eukaryota</taxon>
        <taxon>Metazoa</taxon>
        <taxon>Ecdysozoa</taxon>
        <taxon>Nematoda</taxon>
        <taxon>Chromadorea</taxon>
        <taxon>Rhabditida</taxon>
        <taxon>Rhabditina</taxon>
        <taxon>Rhabditomorpha</taxon>
        <taxon>Rhabditoidea</taxon>
        <taxon>Rhabditidae</taxon>
        <taxon>Peloderinae</taxon>
        <taxon>Caenorhabditis</taxon>
    </lineage>
</organism>
<gene>
    <name evidence="10" type="ORF">CRE_05142</name>
</gene>
<sequence>MVFGIEWILKLLSAGLDAFDGWAARKNNQSSRFGAMLDQLTDRCGTLALVMALCKFFPDHLFFLQLSAVIDIASHWLHIHATDLSGASHEQSTNWLLNLYYTDRMLLGFMCRGNFYILLYIRAFWAGPFIFGSFHFMSIFPLIAFPVGPPLHCRRNGRRPLRQASRRGHPKGSIIFSPKSVSKKIILLPAKDNKKITPPAKKERQDSSTRRPMNLICIKPKCSDLFSHTIPIWNAITSQTSYFLSPSEFYTLISSSITRY</sequence>
<dbReference type="EMBL" id="DS268539">
    <property type="protein sequence ID" value="EFO87999.1"/>
    <property type="molecule type" value="Genomic_DNA"/>
</dbReference>
<keyword evidence="5" id="KW-0443">Lipid metabolism</keyword>
<name>E3N6A5_CAERE</name>
<dbReference type="PROSITE" id="PS00379">
    <property type="entry name" value="CDP_ALCOHOL_P_TRANSF"/>
    <property type="match status" value="1"/>
</dbReference>
<reference evidence="10" key="1">
    <citation type="submission" date="2007-07" db="EMBL/GenBank/DDBJ databases">
        <title>PCAP assembly of the Caenorhabditis remanei genome.</title>
        <authorList>
            <consortium name="The Caenorhabditis remanei Sequencing Consortium"/>
            <person name="Wilson R.K."/>
        </authorList>
    </citation>
    <scope>NUCLEOTIDE SEQUENCE [LARGE SCALE GENOMIC DNA]</scope>
    <source>
        <strain evidence="10">PB4641</strain>
    </source>
</reference>
<dbReference type="OrthoDB" id="10251079at2759"/>
<dbReference type="InterPro" id="IPR043130">
    <property type="entry name" value="CDP-OH_PTrfase_TM_dom"/>
</dbReference>
<keyword evidence="2 8" id="KW-0808">Transferase</keyword>
<dbReference type="GO" id="GO:0003881">
    <property type="term" value="F:CDP-diacylglycerol-inositol 3-phosphatidyltransferase activity"/>
    <property type="evidence" value="ECO:0007669"/>
    <property type="project" value="TreeGrafter"/>
</dbReference>
<dbReference type="STRING" id="31234.E3N6A5"/>
<dbReference type="Proteomes" id="UP000008281">
    <property type="component" value="Unassembled WGS sequence"/>
</dbReference>
<keyword evidence="7" id="KW-1208">Phospholipid metabolism</keyword>
<dbReference type="InParanoid" id="E3N6A5"/>
<evidence type="ECO:0000313" key="10">
    <source>
        <dbReference type="EMBL" id="EFO87999.1"/>
    </source>
</evidence>
<dbReference type="AlphaFoldDB" id="E3N6A5"/>
<feature type="chain" id="PRO_5003176959" description="CDP-diacylglycerol--inositol 3-phosphatidyltransferase" evidence="9">
    <location>
        <begin position="19"/>
        <end position="260"/>
    </location>
</feature>
<protein>
    <recommendedName>
        <fullName evidence="12">CDP-diacylglycerol--inositol 3-phosphatidyltransferase</fullName>
    </recommendedName>
</protein>
<evidence type="ECO:0000256" key="6">
    <source>
        <dbReference type="ARBA" id="ARBA00023136"/>
    </source>
</evidence>
<evidence type="ECO:0000313" key="11">
    <source>
        <dbReference type="Proteomes" id="UP000008281"/>
    </source>
</evidence>
<evidence type="ECO:0000256" key="8">
    <source>
        <dbReference type="RuleBase" id="RU003750"/>
    </source>
</evidence>
<dbReference type="HOGENOM" id="CLU_1070555_0_0_1"/>
<proteinExistence type="inferred from homology"/>